<feature type="compositionally biased region" description="Polar residues" evidence="1">
    <location>
        <begin position="67"/>
        <end position="90"/>
    </location>
</feature>
<dbReference type="GeneID" id="37020570"/>
<feature type="compositionally biased region" description="Polar residues" evidence="1">
    <location>
        <begin position="394"/>
        <end position="409"/>
    </location>
</feature>
<gene>
    <name evidence="2" type="ORF">FA14DRAFT_160704</name>
</gene>
<feature type="region of interest" description="Disordered" evidence="1">
    <location>
        <begin position="308"/>
        <end position="424"/>
    </location>
</feature>
<name>A0A316VF10_9BASI</name>
<feature type="region of interest" description="Disordered" evidence="1">
    <location>
        <begin position="233"/>
        <end position="271"/>
    </location>
</feature>
<reference evidence="2 3" key="1">
    <citation type="journal article" date="2018" name="Mol. Biol. Evol.">
        <title>Broad Genomic Sampling Reveals a Smut Pathogenic Ancestry of the Fungal Clade Ustilaginomycotina.</title>
        <authorList>
            <person name="Kijpornyongpan T."/>
            <person name="Mondo S.J."/>
            <person name="Barry K."/>
            <person name="Sandor L."/>
            <person name="Lee J."/>
            <person name="Lipzen A."/>
            <person name="Pangilinan J."/>
            <person name="LaButti K."/>
            <person name="Hainaut M."/>
            <person name="Henrissat B."/>
            <person name="Grigoriev I.V."/>
            <person name="Spatafora J.W."/>
            <person name="Aime M.C."/>
        </authorList>
    </citation>
    <scope>NUCLEOTIDE SEQUENCE [LARGE SCALE GENOMIC DNA]</scope>
    <source>
        <strain evidence="2 3">MCA 3882</strain>
    </source>
</reference>
<feature type="compositionally biased region" description="Low complexity" evidence="1">
    <location>
        <begin position="56"/>
        <end position="66"/>
    </location>
</feature>
<dbReference type="STRING" id="1280837.A0A316VF10"/>
<proteinExistence type="predicted"/>
<feature type="region of interest" description="Disordered" evidence="1">
    <location>
        <begin position="458"/>
        <end position="488"/>
    </location>
</feature>
<feature type="region of interest" description="Disordered" evidence="1">
    <location>
        <begin position="103"/>
        <end position="193"/>
    </location>
</feature>
<organism evidence="2 3">
    <name type="scientific">Meira miltonrushii</name>
    <dbReference type="NCBI Taxonomy" id="1280837"/>
    <lineage>
        <taxon>Eukaryota</taxon>
        <taxon>Fungi</taxon>
        <taxon>Dikarya</taxon>
        <taxon>Basidiomycota</taxon>
        <taxon>Ustilaginomycotina</taxon>
        <taxon>Exobasidiomycetes</taxon>
        <taxon>Exobasidiales</taxon>
        <taxon>Brachybasidiaceae</taxon>
        <taxon>Meira</taxon>
    </lineage>
</organism>
<feature type="region of interest" description="Disordered" evidence="1">
    <location>
        <begin position="519"/>
        <end position="564"/>
    </location>
</feature>
<protein>
    <submittedName>
        <fullName evidence="2">Uncharacterized protein</fullName>
    </submittedName>
</protein>
<keyword evidence="3" id="KW-1185">Reference proteome</keyword>
<feature type="compositionally biased region" description="Polar residues" evidence="1">
    <location>
        <begin position="103"/>
        <end position="123"/>
    </location>
</feature>
<dbReference type="EMBL" id="KZ819603">
    <property type="protein sequence ID" value="PWN35648.1"/>
    <property type="molecule type" value="Genomic_DNA"/>
</dbReference>
<feature type="compositionally biased region" description="Acidic residues" evidence="1">
    <location>
        <begin position="410"/>
        <end position="420"/>
    </location>
</feature>
<feature type="region of interest" description="Disordered" evidence="1">
    <location>
        <begin position="1"/>
        <end position="90"/>
    </location>
</feature>
<accession>A0A316VF10</accession>
<feature type="compositionally biased region" description="Polar residues" evidence="1">
    <location>
        <begin position="146"/>
        <end position="185"/>
    </location>
</feature>
<evidence type="ECO:0000256" key="1">
    <source>
        <dbReference type="SAM" id="MobiDB-lite"/>
    </source>
</evidence>
<dbReference type="RefSeq" id="XP_025355950.1">
    <property type="nucleotide sequence ID" value="XM_025498789.1"/>
</dbReference>
<dbReference type="InParanoid" id="A0A316VF10"/>
<dbReference type="Proteomes" id="UP000245771">
    <property type="component" value="Unassembled WGS sequence"/>
</dbReference>
<feature type="compositionally biased region" description="Polar residues" evidence="1">
    <location>
        <begin position="1"/>
        <end position="35"/>
    </location>
</feature>
<evidence type="ECO:0000313" key="2">
    <source>
        <dbReference type="EMBL" id="PWN35648.1"/>
    </source>
</evidence>
<evidence type="ECO:0000313" key="3">
    <source>
        <dbReference type="Proteomes" id="UP000245771"/>
    </source>
</evidence>
<sequence length="564" mass="61189">METWNYSGNGATSQNGLDNPGESSRNTFTHRTQLPSRRRQLGGMPLHPSRRPPPSHIGSGIPISSSFMPTLSSPLRMSESTPEPSVFLTPNSISRKRSHFTASANLPSNDNIYNPEPYQQSLDSHSRRSAHIHHSPMDAPDLGDSSVLSYGSIPTGSPTNKYGSWSRKTGSLQTSHFSEPQTSQPLRPPQGEFSFQAQAPSFFQSSVNHTETSTSLTNEQQGETSSMAFARLAQAQRQQQEARRLAASGANDAPESGSADDHTDGPPVKKRRGVASTIVDGALSAALYTGAAALTAYSLWSSWGRKEESGEEASGAQDNEGLAETREKLPPGALEEPPPPYTIAGSSKGSGESPMKNGRPVHVFVSSRRRRPVFATHRSSKNASKRRLSALNDLAQQSPSVMSDSTSQQEDGDDDDDDDEMFRRFQSKMSNLIEEGTRALNSEADLSAMDLEDDDDYSFQSARFSPSKSDSRLVSGQPLSPSRLPRSQTTAFTFGNEALKRPQNTPNLFNSHSSTFDVSTSTANSPRSPFLSLASRDPNSPYGRISRPGSVITSPTLTARKRLH</sequence>
<feature type="compositionally biased region" description="Basic residues" evidence="1">
    <location>
        <begin position="367"/>
        <end position="388"/>
    </location>
</feature>
<dbReference type="AlphaFoldDB" id="A0A316VF10"/>